<dbReference type="SUPFAM" id="SSF64268">
    <property type="entry name" value="PX domain"/>
    <property type="match status" value="1"/>
</dbReference>
<protein>
    <recommendedName>
        <fullName evidence="2">PX domain-containing protein</fullName>
    </recommendedName>
</protein>
<name>A0A425CDJ6_9STRA</name>
<feature type="compositionally biased region" description="Polar residues" evidence="1">
    <location>
        <begin position="66"/>
        <end position="85"/>
    </location>
</feature>
<dbReference type="CDD" id="cd06093">
    <property type="entry name" value="PX_domain"/>
    <property type="match status" value="1"/>
</dbReference>
<evidence type="ECO:0000313" key="4">
    <source>
        <dbReference type="Proteomes" id="UP000286097"/>
    </source>
</evidence>
<evidence type="ECO:0000256" key="1">
    <source>
        <dbReference type="SAM" id="MobiDB-lite"/>
    </source>
</evidence>
<dbReference type="Gene3D" id="3.30.1520.10">
    <property type="entry name" value="Phox-like domain"/>
    <property type="match status" value="1"/>
</dbReference>
<dbReference type="InterPro" id="IPR001683">
    <property type="entry name" value="PX_dom"/>
</dbReference>
<feature type="region of interest" description="Disordered" evidence="1">
    <location>
        <begin position="66"/>
        <end position="93"/>
    </location>
</feature>
<feature type="region of interest" description="Disordered" evidence="1">
    <location>
        <begin position="214"/>
        <end position="235"/>
    </location>
</feature>
<dbReference type="VEuPathDB" id="FungiDB:DD237_004403"/>
<dbReference type="GO" id="GO:0035091">
    <property type="term" value="F:phosphatidylinositol binding"/>
    <property type="evidence" value="ECO:0007669"/>
    <property type="project" value="InterPro"/>
</dbReference>
<proteinExistence type="predicted"/>
<dbReference type="EMBL" id="QKXF01000171">
    <property type="protein sequence ID" value="RQM15093.1"/>
    <property type="molecule type" value="Genomic_DNA"/>
</dbReference>
<dbReference type="Pfam" id="PF00787">
    <property type="entry name" value="PX"/>
    <property type="match status" value="1"/>
</dbReference>
<comment type="caution">
    <text evidence="3">The sequence shown here is derived from an EMBL/GenBank/DDBJ whole genome shotgun (WGS) entry which is preliminary data.</text>
</comment>
<accession>A0A425CDJ6</accession>
<dbReference type="InterPro" id="IPR036871">
    <property type="entry name" value="PX_dom_sf"/>
</dbReference>
<feature type="compositionally biased region" description="Basic and acidic residues" evidence="1">
    <location>
        <begin position="363"/>
        <end position="378"/>
    </location>
</feature>
<feature type="domain" description="PX" evidence="2">
    <location>
        <begin position="63"/>
        <end position="189"/>
    </location>
</feature>
<gene>
    <name evidence="3" type="ORF">DD237_004403</name>
</gene>
<dbReference type="PROSITE" id="PS50195">
    <property type="entry name" value="PX"/>
    <property type="match status" value="1"/>
</dbReference>
<feature type="compositionally biased region" description="Pro residues" evidence="1">
    <location>
        <begin position="223"/>
        <end position="235"/>
    </location>
</feature>
<evidence type="ECO:0000313" key="3">
    <source>
        <dbReference type="EMBL" id="RQM15093.1"/>
    </source>
</evidence>
<organism evidence="3 4">
    <name type="scientific">Peronospora effusa</name>
    <dbReference type="NCBI Taxonomy" id="542832"/>
    <lineage>
        <taxon>Eukaryota</taxon>
        <taxon>Sar</taxon>
        <taxon>Stramenopiles</taxon>
        <taxon>Oomycota</taxon>
        <taxon>Peronosporomycetes</taxon>
        <taxon>Peronosporales</taxon>
        <taxon>Peronosporaceae</taxon>
        <taxon>Peronospora</taxon>
    </lineage>
</organism>
<sequence length="393" mass="43482">MAFDTSCTAKRDCNLLMSPPLESSYFQAAGDASRDLQITGVTRKNASWQYHIEVLDVRVSSFNSGRSTVSGRDSSMENNSRVISDTTEEEQSAVDMDMPPMVRYTVTRRYTDFRQLYNYLVDSHGLALQDVLPKFPDGGWISYLRGDDPRLLHYRRERLQRFLRAVDTRQELRWSAAFKTFLRPDLENLGSFATNTSLPKLLAGKLSLATSSSSSISDIDTQSPPPPPLSAPPSLPPCRNVIEASGVIAVPPVSSSGGYVSLSQVKSPEIRFRKKMILGGANPRGDLKRRRMYLHTQDADDMDVEQRKSSAKKQFVMALSGAFGFKRFVVGVGSGVIGVLGRMSSERSDSIDTTEDQDDSDTDAERESNGSARDRNADLLKMLSSGGSQILEH</sequence>
<feature type="compositionally biased region" description="Acidic residues" evidence="1">
    <location>
        <begin position="352"/>
        <end position="362"/>
    </location>
</feature>
<feature type="region of interest" description="Disordered" evidence="1">
    <location>
        <begin position="345"/>
        <end position="393"/>
    </location>
</feature>
<evidence type="ECO:0000259" key="2">
    <source>
        <dbReference type="PROSITE" id="PS50195"/>
    </source>
</evidence>
<dbReference type="AlphaFoldDB" id="A0A425CDJ6"/>
<dbReference type="Proteomes" id="UP000286097">
    <property type="component" value="Unassembled WGS sequence"/>
</dbReference>
<reference evidence="3 4" key="1">
    <citation type="submission" date="2018-06" db="EMBL/GenBank/DDBJ databases">
        <title>Comparative genomics of downy mildews reveals potential adaptations to biotrophy.</title>
        <authorList>
            <person name="Fletcher K."/>
            <person name="Klosterman S.J."/>
            <person name="Derevnina L."/>
            <person name="Martin F."/>
            <person name="Koike S."/>
            <person name="Reyes Chin-Wo S."/>
            <person name="Mou B."/>
            <person name="Michelmore R."/>
        </authorList>
    </citation>
    <scope>NUCLEOTIDE SEQUENCE [LARGE SCALE GENOMIC DNA]</scope>
    <source>
        <strain evidence="3 4">R13</strain>
    </source>
</reference>